<evidence type="ECO:0000259" key="4">
    <source>
        <dbReference type="Pfam" id="PF00549"/>
    </source>
</evidence>
<evidence type="ECO:0000313" key="6">
    <source>
        <dbReference type="EMBL" id="AFP83776.1"/>
    </source>
</evidence>
<dbReference type="Pfam" id="PF08442">
    <property type="entry name" value="ATP-grasp_2"/>
    <property type="match status" value="1"/>
</dbReference>
<evidence type="ECO:0000313" key="7">
    <source>
        <dbReference type="Proteomes" id="UP000003931"/>
    </source>
</evidence>
<dbReference type="Proteomes" id="UP000003931">
    <property type="component" value="Chromosome"/>
</dbReference>
<dbReference type="RefSeq" id="WP_014887077.1">
    <property type="nucleotide sequence ID" value="NC_018415.1"/>
</dbReference>
<keyword evidence="3" id="KW-0472">Membrane</keyword>
<dbReference type="SUPFAM" id="SSF52210">
    <property type="entry name" value="Succinyl-CoA synthetase domains"/>
    <property type="match status" value="1"/>
</dbReference>
<gene>
    <name evidence="6" type="primary">sucC</name>
    <name evidence="6" type="ORF">A33Y_0129</name>
</gene>
<name>J7GWF7_CARRU</name>
<dbReference type="AlphaFoldDB" id="J7GWF7"/>
<dbReference type="HOGENOM" id="CLU_037430_0_2_6"/>
<feature type="transmembrane region" description="Helical" evidence="3">
    <location>
        <begin position="275"/>
        <end position="298"/>
    </location>
</feature>
<evidence type="ECO:0000256" key="1">
    <source>
        <dbReference type="ARBA" id="ARBA00022598"/>
    </source>
</evidence>
<evidence type="ECO:0000256" key="2">
    <source>
        <dbReference type="ARBA" id="ARBA00022741"/>
    </source>
</evidence>
<reference evidence="6 7" key="1">
    <citation type="journal article" date="2012" name="Mol. Biol. Evol.">
        <title>Genome reduction and co-evolution between the primary and secondary bacterial symbionts of psyllids.</title>
        <authorList>
            <person name="Sloan D.B."/>
            <person name="Moran N.A."/>
        </authorList>
    </citation>
    <scope>NUCLEOTIDE SEQUENCE [LARGE SCALE GENOMIC DNA]</scope>
    <source>
        <strain evidence="6 7">CS</strain>
    </source>
</reference>
<protein>
    <submittedName>
        <fullName evidence="6">Succinyl-CoA synthetase beta subunit</fullName>
    </submittedName>
</protein>
<dbReference type="Pfam" id="PF00549">
    <property type="entry name" value="Ligase_CoA"/>
    <property type="match status" value="1"/>
</dbReference>
<dbReference type="SUPFAM" id="SSF56059">
    <property type="entry name" value="Glutathione synthetase ATP-binding domain-like"/>
    <property type="match status" value="1"/>
</dbReference>
<keyword evidence="1" id="KW-0436">Ligase</keyword>
<feature type="domain" description="ATP-citrate synthase/succinyl-CoA ligase C-terminal" evidence="4">
    <location>
        <begin position="223"/>
        <end position="294"/>
    </location>
</feature>
<dbReference type="GO" id="GO:0042709">
    <property type="term" value="C:succinate-CoA ligase complex"/>
    <property type="evidence" value="ECO:0007669"/>
    <property type="project" value="TreeGrafter"/>
</dbReference>
<keyword evidence="2" id="KW-0547">Nucleotide-binding</keyword>
<dbReference type="STRING" id="1202537.A33Y_0129"/>
<feature type="transmembrane region" description="Helical" evidence="3">
    <location>
        <begin position="152"/>
        <end position="171"/>
    </location>
</feature>
<dbReference type="GO" id="GO:0006099">
    <property type="term" value="P:tricarboxylic acid cycle"/>
    <property type="evidence" value="ECO:0007669"/>
    <property type="project" value="TreeGrafter"/>
</dbReference>
<feature type="transmembrane region" description="Helical" evidence="3">
    <location>
        <begin position="127"/>
        <end position="145"/>
    </location>
</feature>
<sequence>MNLYEYEGKLFFKKYNLILNSYLTKKNIFIKKYIYKIQSYYGSRKKNNGICDVKTIKECNFFFKKWKTYKYKKNKIKLFLIEKKIFIKKEFYFTFFFINECLFFIFSDKGGIEIESLQKINFLKIKINLFFISYTIFDFLLNININKININLLLKIFFLIYNIVILKKIFFLEINPLIILNNKIYFLDCKIIILLKKINNFSEKISSFLKINYIQLKGNICCIINGAGLALKILDLFSYNNIKCFNFIDLSGTIKEKDINNLFNYLILYKKINVLFINIFGGIISCEKIINCILNLMYKNFFFKIILKIDGNDKFYSLLKIIKLKNIFIEKNIYSSLKKSIILNNV</sequence>
<dbReference type="InterPro" id="IPR005811">
    <property type="entry name" value="SUCC_ACL_C"/>
</dbReference>
<dbReference type="GO" id="GO:0004775">
    <property type="term" value="F:succinate-CoA ligase (ADP-forming) activity"/>
    <property type="evidence" value="ECO:0007669"/>
    <property type="project" value="TreeGrafter"/>
</dbReference>
<keyword evidence="3" id="KW-0812">Transmembrane</keyword>
<dbReference type="PANTHER" id="PTHR11815">
    <property type="entry name" value="SUCCINYL-COA SYNTHETASE BETA CHAIN"/>
    <property type="match status" value="1"/>
</dbReference>
<dbReference type="PATRIC" id="fig|1202537.3.peg.111"/>
<dbReference type="InterPro" id="IPR013650">
    <property type="entry name" value="ATP-grasp_succ-CoA_synth-type"/>
</dbReference>
<dbReference type="GO" id="GO:0006104">
    <property type="term" value="P:succinyl-CoA metabolic process"/>
    <property type="evidence" value="ECO:0007669"/>
    <property type="project" value="TreeGrafter"/>
</dbReference>
<dbReference type="Gene3D" id="3.30.1490.20">
    <property type="entry name" value="ATP-grasp fold, A domain"/>
    <property type="match status" value="1"/>
</dbReference>
<dbReference type="InterPro" id="IPR013815">
    <property type="entry name" value="ATP_grasp_subdomain_1"/>
</dbReference>
<dbReference type="PANTHER" id="PTHR11815:SF10">
    <property type="entry name" value="SUCCINATE--COA LIGASE [GDP-FORMING] SUBUNIT BETA, MITOCHONDRIAL"/>
    <property type="match status" value="1"/>
</dbReference>
<dbReference type="InterPro" id="IPR016102">
    <property type="entry name" value="Succinyl-CoA_synth-like"/>
</dbReference>
<evidence type="ECO:0000259" key="5">
    <source>
        <dbReference type="Pfam" id="PF08442"/>
    </source>
</evidence>
<dbReference type="Gene3D" id="3.30.470.20">
    <property type="entry name" value="ATP-grasp fold, B domain"/>
    <property type="match status" value="1"/>
</dbReference>
<organism evidence="6 7">
    <name type="scientific">Candidatus Carsonella ruddii CS isolate Thao2000</name>
    <dbReference type="NCBI Taxonomy" id="1202537"/>
    <lineage>
        <taxon>Bacteria</taxon>
        <taxon>Pseudomonadati</taxon>
        <taxon>Pseudomonadota</taxon>
        <taxon>Gammaproteobacteria</taxon>
        <taxon>Oceanospirillales</taxon>
        <taxon>Halomonadaceae</taxon>
        <taxon>Zymobacter group</taxon>
        <taxon>Candidatus Carsonella</taxon>
    </lineage>
</organism>
<feature type="transmembrane region" description="Helical" evidence="3">
    <location>
        <begin position="91"/>
        <end position="107"/>
    </location>
</feature>
<proteinExistence type="predicted"/>
<dbReference type="GO" id="GO:0005524">
    <property type="term" value="F:ATP binding"/>
    <property type="evidence" value="ECO:0007669"/>
    <property type="project" value="InterPro"/>
</dbReference>
<keyword evidence="3" id="KW-1133">Transmembrane helix</keyword>
<feature type="domain" description="ATP-grasp fold succinyl-CoA synthetase-type" evidence="5">
    <location>
        <begin position="3"/>
        <end position="178"/>
    </location>
</feature>
<evidence type="ECO:0000256" key="3">
    <source>
        <dbReference type="SAM" id="Phobius"/>
    </source>
</evidence>
<dbReference type="OrthoDB" id="9802602at2"/>
<dbReference type="EMBL" id="CP003542">
    <property type="protein sequence ID" value="AFP83776.1"/>
    <property type="molecule type" value="Genomic_DNA"/>
</dbReference>
<accession>J7GWF7</accession>
<dbReference type="Gene3D" id="3.40.50.261">
    <property type="entry name" value="Succinyl-CoA synthetase domains"/>
    <property type="match status" value="1"/>
</dbReference>
<dbReference type="KEGG" id="crc:A33Y_0129"/>